<accession>A0A0A6P0Y2</accession>
<organism evidence="2 3">
    <name type="scientific">Candidatus Thiomargarita nelsonii</name>
    <dbReference type="NCBI Taxonomy" id="1003181"/>
    <lineage>
        <taxon>Bacteria</taxon>
        <taxon>Pseudomonadati</taxon>
        <taxon>Pseudomonadota</taxon>
        <taxon>Gammaproteobacteria</taxon>
        <taxon>Thiotrichales</taxon>
        <taxon>Thiotrichaceae</taxon>
        <taxon>Thiomargarita</taxon>
    </lineage>
</organism>
<keyword evidence="1" id="KW-1133">Transmembrane helix</keyword>
<comment type="caution">
    <text evidence="2">The sequence shown here is derived from an EMBL/GenBank/DDBJ whole genome shotgun (WGS) entry which is preliminary data.</text>
</comment>
<evidence type="ECO:0000313" key="2">
    <source>
        <dbReference type="EMBL" id="OAD21624.1"/>
    </source>
</evidence>
<keyword evidence="1" id="KW-0472">Membrane</keyword>
<dbReference type="EMBL" id="LUTY01001500">
    <property type="protein sequence ID" value="OAD21624.1"/>
    <property type="molecule type" value="Genomic_DNA"/>
</dbReference>
<keyword evidence="3" id="KW-1185">Reference proteome</keyword>
<feature type="transmembrane region" description="Helical" evidence="1">
    <location>
        <begin position="245"/>
        <end position="266"/>
    </location>
</feature>
<dbReference type="AlphaFoldDB" id="A0A0A6P0Y2"/>
<dbReference type="Proteomes" id="UP000076962">
    <property type="component" value="Unassembled WGS sequence"/>
</dbReference>
<protein>
    <submittedName>
        <fullName evidence="2">Membrane protein</fullName>
    </submittedName>
</protein>
<sequence length="395" mass="45723">MSVIALSIAEESQPKLQETQQGWFQWTSEELTRIASIRTIQSLLERHQAAQKAGIEHIVILESGKSKLLPKLDKDINVIFRNQAPFEVVNLLCQPDFDMLSAWKKICQGQKIKNKAFKNRMLSTKYGLTFNSWLNRLHEEDLTDYLPASNRIFSSNEFTYVGIEEGALVFALTTFPAAWLSLRAGQKAQFAGAFTKGPKLKLFFGRGRDWDKLDDRFWAKWIKNFRIPKNELVRAGIIQAAPARIIVWGPVFASIVVAVLVIPPLIHQERQYEFFPSSYRGTSNSLMFLIYSKGLKGDPSHHIDEKWLLFWELGDWTKSLDTGCNQEIQHFDFQNKKERATELAQKFKDYEEVVNHLKDMENKLSQNDLKRHVLCETLAEKSRHIFTHLYSLRSQ</sequence>
<gene>
    <name evidence="2" type="ORF">THIOM_002602</name>
</gene>
<evidence type="ECO:0000256" key="1">
    <source>
        <dbReference type="SAM" id="Phobius"/>
    </source>
</evidence>
<evidence type="ECO:0000313" key="3">
    <source>
        <dbReference type="Proteomes" id="UP000076962"/>
    </source>
</evidence>
<keyword evidence="1" id="KW-0812">Transmembrane</keyword>
<reference evidence="2 3" key="1">
    <citation type="submission" date="2016-05" db="EMBL/GenBank/DDBJ databases">
        <title>Single-cell genome of chain-forming Candidatus Thiomargarita nelsonii and comparison to other large sulfur-oxidizing bacteria.</title>
        <authorList>
            <person name="Winkel M."/>
            <person name="Salman V."/>
            <person name="Woyke T."/>
            <person name="Schulz-Vogt H."/>
            <person name="Richter M."/>
            <person name="Flood B."/>
            <person name="Bailey J."/>
            <person name="Amann R."/>
            <person name="Mussmann M."/>
        </authorList>
    </citation>
    <scope>NUCLEOTIDE SEQUENCE [LARGE SCALE GENOMIC DNA]</scope>
    <source>
        <strain evidence="2 3">THI036</strain>
    </source>
</reference>
<name>A0A0A6P0Y2_9GAMM</name>
<proteinExistence type="predicted"/>